<proteinExistence type="predicted"/>
<feature type="non-terminal residue" evidence="2">
    <location>
        <position position="161"/>
    </location>
</feature>
<protein>
    <submittedName>
        <fullName evidence="2">Uncharacterized protein</fullName>
    </submittedName>
</protein>
<dbReference type="PANTHER" id="PTHR31751">
    <property type="entry name" value="SI:CH211-108C17.2-RELATED-RELATED"/>
    <property type="match status" value="1"/>
</dbReference>
<organism evidence="2">
    <name type="scientific">Nothobranchius rachovii</name>
    <name type="common">bluefin notho</name>
    <dbReference type="NCBI Taxonomy" id="451742"/>
    <lineage>
        <taxon>Eukaryota</taxon>
        <taxon>Metazoa</taxon>
        <taxon>Chordata</taxon>
        <taxon>Craniata</taxon>
        <taxon>Vertebrata</taxon>
        <taxon>Euteleostomi</taxon>
        <taxon>Actinopterygii</taxon>
        <taxon>Neopterygii</taxon>
        <taxon>Teleostei</taxon>
        <taxon>Neoteleostei</taxon>
        <taxon>Acanthomorphata</taxon>
        <taxon>Ovalentaria</taxon>
        <taxon>Atherinomorphae</taxon>
        <taxon>Cyprinodontiformes</taxon>
        <taxon>Nothobranchiidae</taxon>
        <taxon>Nothobranchius</taxon>
    </lineage>
</organism>
<evidence type="ECO:0000256" key="1">
    <source>
        <dbReference type="SAM" id="MobiDB-lite"/>
    </source>
</evidence>
<evidence type="ECO:0000313" key="2">
    <source>
        <dbReference type="EMBL" id="SBS07842.1"/>
    </source>
</evidence>
<dbReference type="PANTHER" id="PTHR31751:SF7">
    <property type="entry name" value="THAP-TYPE DOMAIN-CONTAINING PROTEIN"/>
    <property type="match status" value="1"/>
</dbReference>
<dbReference type="EMBL" id="HAEH01018540">
    <property type="protein sequence ID" value="SBS07842.1"/>
    <property type="molecule type" value="Transcribed_RNA"/>
</dbReference>
<feature type="compositionally biased region" description="Acidic residues" evidence="1">
    <location>
        <begin position="9"/>
        <end position="21"/>
    </location>
</feature>
<reference evidence="2" key="2">
    <citation type="submission" date="2016-06" db="EMBL/GenBank/DDBJ databases">
        <title>The genome of a short-lived fish provides insights into sex chromosome evolution and the genetic control of aging.</title>
        <authorList>
            <person name="Reichwald K."/>
            <person name="Felder M."/>
            <person name="Petzold A."/>
            <person name="Koch P."/>
            <person name="Groth M."/>
            <person name="Platzer M."/>
        </authorList>
    </citation>
    <scope>NUCLEOTIDE SEQUENCE</scope>
    <source>
        <tissue evidence="2">Brain</tissue>
    </source>
</reference>
<gene>
    <name evidence="2" type="primary">Nfu_g_1_013500</name>
</gene>
<dbReference type="AlphaFoldDB" id="A0A1A8RQ63"/>
<sequence length="161" mass="18284">VIEILQRDEEADNPEQYEEADRDVPSFPSVEKVSIEEDLVNQPACIHQQHGKTADGRMDSPGHTAQFCTYTTMVNDSKDIISVVTVDKRQTNRNSVIMEKLAFIQTFDNLLADLNITEIVTDAHMQISALLDPRKGRYKEKAIIHSLDVWHAAKNLTKKLH</sequence>
<accession>A0A1A8RQ63</accession>
<feature type="non-terminal residue" evidence="2">
    <location>
        <position position="1"/>
    </location>
</feature>
<name>A0A1A8RQ63_9TELE</name>
<feature type="region of interest" description="Disordered" evidence="1">
    <location>
        <begin position="1"/>
        <end position="27"/>
    </location>
</feature>
<reference evidence="2" key="1">
    <citation type="submission" date="2016-05" db="EMBL/GenBank/DDBJ databases">
        <authorList>
            <person name="Lavstsen T."/>
            <person name="Jespersen J.S."/>
        </authorList>
    </citation>
    <scope>NUCLEOTIDE SEQUENCE</scope>
    <source>
        <tissue evidence="2">Brain</tissue>
    </source>
</reference>